<dbReference type="GO" id="GO:0016829">
    <property type="term" value="F:lyase activity"/>
    <property type="evidence" value="ECO:0007669"/>
    <property type="project" value="UniProtKB-KW"/>
</dbReference>
<dbReference type="Proteomes" id="UP000321922">
    <property type="component" value="Unassembled WGS sequence"/>
</dbReference>
<evidence type="ECO:0000313" key="3">
    <source>
        <dbReference type="Proteomes" id="UP000321922"/>
    </source>
</evidence>
<accession>A0A511QIY4</accession>
<dbReference type="AlphaFoldDB" id="A0A511QIY4"/>
<comment type="caution">
    <text evidence="2">The sequence shown here is derived from an EMBL/GenBank/DDBJ whole genome shotgun (WGS) entry which is preliminary data.</text>
</comment>
<dbReference type="InterPro" id="IPR050383">
    <property type="entry name" value="GlyoxalaseI/FosfomycinResist"/>
</dbReference>
<dbReference type="PANTHER" id="PTHR21366:SF14">
    <property type="entry name" value="GLYOXALASE DOMAIN-CONTAINING PROTEIN 5"/>
    <property type="match status" value="1"/>
</dbReference>
<proteinExistence type="predicted"/>
<evidence type="ECO:0000313" key="2">
    <source>
        <dbReference type="EMBL" id="GEM77294.1"/>
    </source>
</evidence>
<dbReference type="InterPro" id="IPR037523">
    <property type="entry name" value="VOC_core"/>
</dbReference>
<organism evidence="2 3">
    <name type="scientific">Vibrio sagamiensis NBRC 104589</name>
    <dbReference type="NCBI Taxonomy" id="1219064"/>
    <lineage>
        <taxon>Bacteria</taxon>
        <taxon>Pseudomonadati</taxon>
        <taxon>Pseudomonadota</taxon>
        <taxon>Gammaproteobacteria</taxon>
        <taxon>Vibrionales</taxon>
        <taxon>Vibrionaceae</taxon>
        <taxon>Vibrio</taxon>
    </lineage>
</organism>
<keyword evidence="3" id="KW-1185">Reference proteome</keyword>
<evidence type="ECO:0000259" key="1">
    <source>
        <dbReference type="PROSITE" id="PS51819"/>
    </source>
</evidence>
<sequence>MNGPIRVKTIDHVVLRTSRLPEMLQFYQHMLGCNIERELTELGLTQLRAGNAIIDIITVDKPLGQLGGEPPSQNGRNLDHFCLQIEYLDEAELLKYLHQHHVQTEEFTERYGAQGYGRSIYIKDPEGNIVELKPEKNQ</sequence>
<keyword evidence="2" id="KW-0456">Lyase</keyword>
<dbReference type="PANTHER" id="PTHR21366">
    <property type="entry name" value="GLYOXALASE FAMILY PROTEIN"/>
    <property type="match status" value="1"/>
</dbReference>
<dbReference type="Gene3D" id="3.10.180.10">
    <property type="entry name" value="2,3-Dihydroxybiphenyl 1,2-Dioxygenase, domain 1"/>
    <property type="match status" value="1"/>
</dbReference>
<dbReference type="PROSITE" id="PS51819">
    <property type="entry name" value="VOC"/>
    <property type="match status" value="1"/>
</dbReference>
<reference evidence="2 3" key="1">
    <citation type="submission" date="2019-07" db="EMBL/GenBank/DDBJ databases">
        <title>Whole genome shotgun sequence of Vibrio sagamiensis NBRC 104589.</title>
        <authorList>
            <person name="Hosoyama A."/>
            <person name="Uohara A."/>
            <person name="Ohji S."/>
            <person name="Ichikawa N."/>
        </authorList>
    </citation>
    <scope>NUCLEOTIDE SEQUENCE [LARGE SCALE GENOMIC DNA]</scope>
    <source>
        <strain evidence="2 3">NBRC 104589</strain>
    </source>
</reference>
<dbReference type="OrthoDB" id="9812656at2"/>
<name>A0A511QIY4_9VIBR</name>
<dbReference type="Pfam" id="PF00903">
    <property type="entry name" value="Glyoxalase"/>
    <property type="match status" value="1"/>
</dbReference>
<protein>
    <submittedName>
        <fullName evidence="2">Lactoylglutathione lyase</fullName>
    </submittedName>
</protein>
<gene>
    <name evidence="2" type="ORF">VSA01S_34060</name>
</gene>
<dbReference type="EMBL" id="BJXJ01000047">
    <property type="protein sequence ID" value="GEM77294.1"/>
    <property type="molecule type" value="Genomic_DNA"/>
</dbReference>
<dbReference type="InterPro" id="IPR004360">
    <property type="entry name" value="Glyas_Fos-R_dOase_dom"/>
</dbReference>
<dbReference type="RefSeq" id="WP_039981496.1">
    <property type="nucleotide sequence ID" value="NZ_BAOJ01000060.1"/>
</dbReference>
<dbReference type="SUPFAM" id="SSF54593">
    <property type="entry name" value="Glyoxalase/Bleomycin resistance protein/Dihydroxybiphenyl dioxygenase"/>
    <property type="match status" value="1"/>
</dbReference>
<dbReference type="InterPro" id="IPR029068">
    <property type="entry name" value="Glyas_Bleomycin-R_OHBP_Dase"/>
</dbReference>
<feature type="domain" description="VOC" evidence="1">
    <location>
        <begin position="9"/>
        <end position="135"/>
    </location>
</feature>